<protein>
    <submittedName>
        <fullName evidence="2">EAL domain-containing protein</fullName>
    </submittedName>
</protein>
<feature type="non-terminal residue" evidence="2">
    <location>
        <position position="1"/>
    </location>
</feature>
<organism evidence="2">
    <name type="scientific">Thiolapillus brandeum</name>
    <dbReference type="NCBI Taxonomy" id="1076588"/>
    <lineage>
        <taxon>Bacteria</taxon>
        <taxon>Pseudomonadati</taxon>
        <taxon>Pseudomonadota</taxon>
        <taxon>Gammaproteobacteria</taxon>
        <taxon>Chromatiales</taxon>
        <taxon>Sedimenticolaceae</taxon>
        <taxon>Thiolapillus</taxon>
    </lineage>
</organism>
<dbReference type="Gene3D" id="3.20.20.450">
    <property type="entry name" value="EAL domain"/>
    <property type="match status" value="1"/>
</dbReference>
<dbReference type="PANTHER" id="PTHR33121">
    <property type="entry name" value="CYCLIC DI-GMP PHOSPHODIESTERASE PDEF"/>
    <property type="match status" value="1"/>
</dbReference>
<dbReference type="Pfam" id="PF00563">
    <property type="entry name" value="EAL"/>
    <property type="match status" value="1"/>
</dbReference>
<dbReference type="InterPro" id="IPR001633">
    <property type="entry name" value="EAL_dom"/>
</dbReference>
<proteinExistence type="predicted"/>
<name>A0A7C5MYJ0_9GAMM</name>
<evidence type="ECO:0000259" key="1">
    <source>
        <dbReference type="PROSITE" id="PS50883"/>
    </source>
</evidence>
<dbReference type="SUPFAM" id="SSF141868">
    <property type="entry name" value="EAL domain-like"/>
    <property type="match status" value="1"/>
</dbReference>
<dbReference type="GO" id="GO:0071111">
    <property type="term" value="F:cyclic-guanylate-specific phosphodiesterase activity"/>
    <property type="evidence" value="ECO:0007669"/>
    <property type="project" value="InterPro"/>
</dbReference>
<dbReference type="AlphaFoldDB" id="A0A7C5MYJ0"/>
<dbReference type="Proteomes" id="UP000886100">
    <property type="component" value="Unassembled WGS sequence"/>
</dbReference>
<comment type="caution">
    <text evidence="2">The sequence shown here is derived from an EMBL/GenBank/DDBJ whole genome shotgun (WGS) entry which is preliminary data.</text>
</comment>
<dbReference type="PANTHER" id="PTHR33121:SF71">
    <property type="entry name" value="OXYGEN SENSOR PROTEIN DOSP"/>
    <property type="match status" value="1"/>
</dbReference>
<dbReference type="CDD" id="cd01948">
    <property type="entry name" value="EAL"/>
    <property type="match status" value="1"/>
</dbReference>
<sequence length="111" mass="12393">IRLARELGYQVALDDFGSGYSSLRYLASMPVDIIKFDISMTRRILEGGRQREMIEGIAQMIGRAGYRTVAEGIEDEQALEIIRRAGFSHGQGYLFGKPARDTLPETTVARP</sequence>
<evidence type="ECO:0000313" key="2">
    <source>
        <dbReference type="EMBL" id="HHH12602.1"/>
    </source>
</evidence>
<accession>A0A7C5MYJ0</accession>
<feature type="domain" description="EAL" evidence="1">
    <location>
        <begin position="1"/>
        <end position="111"/>
    </location>
</feature>
<gene>
    <name evidence="2" type="ORF">ENJ98_00035</name>
</gene>
<reference evidence="2" key="1">
    <citation type="journal article" date="2020" name="mSystems">
        <title>Genome- and Community-Level Interaction Insights into Carbon Utilization and Element Cycling Functions of Hydrothermarchaeota in Hydrothermal Sediment.</title>
        <authorList>
            <person name="Zhou Z."/>
            <person name="Liu Y."/>
            <person name="Xu W."/>
            <person name="Pan J."/>
            <person name="Luo Z.H."/>
            <person name="Li M."/>
        </authorList>
    </citation>
    <scope>NUCLEOTIDE SEQUENCE [LARGE SCALE GENOMIC DNA]</scope>
    <source>
        <strain evidence="2">HyVt-535</strain>
    </source>
</reference>
<dbReference type="InterPro" id="IPR035919">
    <property type="entry name" value="EAL_sf"/>
</dbReference>
<dbReference type="InterPro" id="IPR050706">
    <property type="entry name" value="Cyclic-di-GMP_PDE-like"/>
</dbReference>
<dbReference type="PROSITE" id="PS50883">
    <property type="entry name" value="EAL"/>
    <property type="match status" value="1"/>
</dbReference>
<dbReference type="EMBL" id="DROM01000003">
    <property type="protein sequence ID" value="HHH12602.1"/>
    <property type="molecule type" value="Genomic_DNA"/>
</dbReference>